<dbReference type="OrthoDB" id="79504at2759"/>
<dbReference type="AlphaFoldDB" id="A0A485K1W4"/>
<organism evidence="2 3">
    <name type="scientific">Aphanomyces stellatus</name>
    <dbReference type="NCBI Taxonomy" id="120398"/>
    <lineage>
        <taxon>Eukaryota</taxon>
        <taxon>Sar</taxon>
        <taxon>Stramenopiles</taxon>
        <taxon>Oomycota</taxon>
        <taxon>Saprolegniomycetes</taxon>
        <taxon>Saprolegniales</taxon>
        <taxon>Verrucalvaceae</taxon>
        <taxon>Aphanomyces</taxon>
    </lineage>
</organism>
<gene>
    <name evidence="2" type="primary">Aste57867_75</name>
    <name evidence="1" type="ORF">As57867_000075</name>
    <name evidence="2" type="ORF">ASTE57867_75</name>
</gene>
<dbReference type="EMBL" id="CAADRA010000003">
    <property type="protein sequence ID" value="VFT77301.1"/>
    <property type="molecule type" value="Genomic_DNA"/>
</dbReference>
<proteinExistence type="predicted"/>
<accession>A0A485K1W4</accession>
<dbReference type="Proteomes" id="UP000332933">
    <property type="component" value="Unassembled WGS sequence"/>
</dbReference>
<protein>
    <submittedName>
        <fullName evidence="2">Aste57867_75 protein</fullName>
    </submittedName>
</protein>
<evidence type="ECO:0000313" key="2">
    <source>
        <dbReference type="EMBL" id="VFT77301.1"/>
    </source>
</evidence>
<evidence type="ECO:0000313" key="1">
    <source>
        <dbReference type="EMBL" id="KAF0720733.1"/>
    </source>
</evidence>
<reference evidence="1" key="2">
    <citation type="submission" date="2019-06" db="EMBL/GenBank/DDBJ databases">
        <title>Genomics analysis of Aphanomyces spp. identifies a new class of oomycete effector associated with host adaptation.</title>
        <authorList>
            <person name="Gaulin E."/>
        </authorList>
    </citation>
    <scope>NUCLEOTIDE SEQUENCE</scope>
    <source>
        <strain evidence="1">CBS 578.67</strain>
    </source>
</reference>
<evidence type="ECO:0000313" key="3">
    <source>
        <dbReference type="Proteomes" id="UP000332933"/>
    </source>
</evidence>
<name>A0A485K1W4_9STRA</name>
<sequence length="368" mass="43561">MQVATPMMEADDGEIDVEMLERVDRKLKRDENTRYLVRYRKAKKDEMRRLRQTVATLEALRMQLTSGPRALAWQDVAKALHDHRHVAESHNKALRARLEQHKGLVQTMQAWVGAHLPIQVGLDARCWTWRNVSLFGNAASRTLGKKWITMQMFHNTERVFEQYNFPAFESTDELWYDLKVEFGDQGYTSVRRRQYTDSSMEFDQVVPWIHRSFLRVQAYIPQYDVSQPLELEEIEGHTKQYVVITPANEYCNVLVGEYLTENRFLYCIQQIQADERCDAGDRRQRNRTMWYDIHRRPGGGTKRRMLMMVSQLLPSNDGEIVSLDDDARSWGINLEDCPDHLKESRFPLLWRYSNVKERLRLLENFLKK</sequence>
<dbReference type="EMBL" id="VJMH01000003">
    <property type="protein sequence ID" value="KAF0720733.1"/>
    <property type="molecule type" value="Genomic_DNA"/>
</dbReference>
<keyword evidence="3" id="KW-1185">Reference proteome</keyword>
<reference evidence="2 3" key="1">
    <citation type="submission" date="2019-03" db="EMBL/GenBank/DDBJ databases">
        <authorList>
            <person name="Gaulin E."/>
            <person name="Dumas B."/>
        </authorList>
    </citation>
    <scope>NUCLEOTIDE SEQUENCE [LARGE SCALE GENOMIC DNA]</scope>
    <source>
        <strain evidence="2">CBS 568.67</strain>
    </source>
</reference>